<evidence type="ECO:0000256" key="4">
    <source>
        <dbReference type="ARBA" id="ARBA00022857"/>
    </source>
</evidence>
<evidence type="ECO:0000256" key="11">
    <source>
        <dbReference type="ARBA" id="ARBA00049080"/>
    </source>
</evidence>
<dbReference type="NCBIfam" id="TIGR00036">
    <property type="entry name" value="dapB"/>
    <property type="match status" value="1"/>
</dbReference>
<feature type="binding site" evidence="13">
    <location>
        <begin position="121"/>
        <end position="124"/>
    </location>
    <ligand>
        <name>NAD(+)</name>
        <dbReference type="ChEBI" id="CHEBI:57540"/>
    </ligand>
</feature>
<dbReference type="Gene3D" id="3.40.50.720">
    <property type="entry name" value="NAD(P)-binding Rossmann-like Domain"/>
    <property type="match status" value="1"/>
</dbReference>
<evidence type="ECO:0000256" key="12">
    <source>
        <dbReference type="ARBA" id="ARBA00049396"/>
    </source>
</evidence>
<comment type="similarity">
    <text evidence="1 13">Belongs to the DapB family.</text>
</comment>
<dbReference type="EMBL" id="VEWJ01000003">
    <property type="protein sequence ID" value="TPF76336.1"/>
    <property type="molecule type" value="Genomic_DNA"/>
</dbReference>
<evidence type="ECO:0000256" key="10">
    <source>
        <dbReference type="ARBA" id="ARBA00038983"/>
    </source>
</evidence>
<dbReference type="InterPro" id="IPR022663">
    <property type="entry name" value="DapB_C"/>
</dbReference>
<dbReference type="GO" id="GO:0008839">
    <property type="term" value="F:4-hydroxy-tetrahydrodipicolinate reductase"/>
    <property type="evidence" value="ECO:0007669"/>
    <property type="project" value="UniProtKB-UniRule"/>
</dbReference>
<dbReference type="GO" id="GO:0051287">
    <property type="term" value="F:NAD binding"/>
    <property type="evidence" value="ECO:0007669"/>
    <property type="project" value="UniProtKB-UniRule"/>
</dbReference>
<keyword evidence="5 13" id="KW-0220">Diaminopimelate biosynthesis</keyword>
<dbReference type="Pfam" id="PF05173">
    <property type="entry name" value="DapB_C"/>
    <property type="match status" value="1"/>
</dbReference>
<evidence type="ECO:0000259" key="15">
    <source>
        <dbReference type="Pfam" id="PF05173"/>
    </source>
</evidence>
<dbReference type="GO" id="GO:0050661">
    <property type="term" value="F:NADP binding"/>
    <property type="evidence" value="ECO:0007669"/>
    <property type="project" value="UniProtKB-UniRule"/>
</dbReference>
<dbReference type="PROSITE" id="PS01298">
    <property type="entry name" value="DAPB"/>
    <property type="match status" value="1"/>
</dbReference>
<feature type="binding site" evidence="13">
    <location>
        <begin position="7"/>
        <end position="12"/>
    </location>
    <ligand>
        <name>NAD(+)</name>
        <dbReference type="ChEBI" id="CHEBI:57540"/>
    </ligand>
</feature>
<evidence type="ECO:0000256" key="3">
    <source>
        <dbReference type="ARBA" id="ARBA00022605"/>
    </source>
</evidence>
<dbReference type="InterPro" id="IPR023940">
    <property type="entry name" value="DHDPR_bac"/>
</dbReference>
<dbReference type="InterPro" id="IPR036291">
    <property type="entry name" value="NAD(P)-bd_dom_sf"/>
</dbReference>
<feature type="active site" description="Proton donor" evidence="13">
    <location>
        <position position="159"/>
    </location>
</feature>
<feature type="binding site" evidence="13">
    <location>
        <position position="156"/>
    </location>
    <ligand>
        <name>(S)-2,3,4,5-tetrahydrodipicolinate</name>
        <dbReference type="ChEBI" id="CHEBI:16845"/>
    </ligand>
</feature>
<dbReference type="GO" id="GO:0009089">
    <property type="term" value="P:lysine biosynthetic process via diaminopimelate"/>
    <property type="evidence" value="ECO:0007669"/>
    <property type="project" value="UniProtKB-UniRule"/>
</dbReference>
<evidence type="ECO:0000313" key="17">
    <source>
        <dbReference type="Proteomes" id="UP000315388"/>
    </source>
</evidence>
<evidence type="ECO:0000313" key="16">
    <source>
        <dbReference type="EMBL" id="TPF76336.1"/>
    </source>
</evidence>
<sequence length="268" mass="27827">MNLVVVGAGGRMGQTLIQTIHETNGARLVGAIEREGSAFLGKDAGEIAGLGKLDVEITSDPLPIFAKAHGVLDFTSPAATLNYASLAAQARIVHVIGTTGISAEDEEKIIAAARHATIVKSGNMSLGVNLLSGLVKKAAQALDAQDFDIEILEMHHKHKVDAPSGTALLLGEAAAQGRAINLAENSVRVRDGHTGAREEGTIGFATLRGGSVIGDHSVIFAGQGESITLSHHAQDRTIFARGAVKAALWAHGKKPGLYSMLDVLGLND</sequence>
<feature type="binding site" evidence="13">
    <location>
        <position position="34"/>
    </location>
    <ligand>
        <name>NADP(+)</name>
        <dbReference type="ChEBI" id="CHEBI:58349"/>
    </ligand>
</feature>
<evidence type="ECO:0000256" key="5">
    <source>
        <dbReference type="ARBA" id="ARBA00022915"/>
    </source>
</evidence>
<dbReference type="Pfam" id="PF01113">
    <property type="entry name" value="DapB_N"/>
    <property type="match status" value="1"/>
</dbReference>
<evidence type="ECO:0000256" key="6">
    <source>
        <dbReference type="ARBA" id="ARBA00023002"/>
    </source>
</evidence>
<dbReference type="SUPFAM" id="SSF51735">
    <property type="entry name" value="NAD(P)-binding Rossmann-fold domains"/>
    <property type="match status" value="1"/>
</dbReference>
<evidence type="ECO:0000256" key="2">
    <source>
        <dbReference type="ARBA" id="ARBA00022490"/>
    </source>
</evidence>
<name>A0A502BSS9_9HYPH</name>
<proteinExistence type="inferred from homology"/>
<dbReference type="Gene3D" id="3.30.360.10">
    <property type="entry name" value="Dihydrodipicolinate Reductase, domain 2"/>
    <property type="match status" value="1"/>
</dbReference>
<dbReference type="InterPro" id="IPR000846">
    <property type="entry name" value="DapB_N"/>
</dbReference>
<comment type="caution">
    <text evidence="16">The sequence shown here is derived from an EMBL/GenBank/DDBJ whole genome shotgun (WGS) entry which is preliminary data.</text>
</comment>
<dbReference type="PANTHER" id="PTHR20836">
    <property type="entry name" value="DIHYDRODIPICOLINATE REDUCTASE"/>
    <property type="match status" value="1"/>
</dbReference>
<evidence type="ECO:0000256" key="13">
    <source>
        <dbReference type="HAMAP-Rule" id="MF_00102"/>
    </source>
</evidence>
<comment type="subcellular location">
    <subcellularLocation>
        <location evidence="13">Cytoplasm</location>
    </subcellularLocation>
</comment>
<feature type="active site" description="Proton donor/acceptor" evidence="13">
    <location>
        <position position="155"/>
    </location>
</feature>
<comment type="caution">
    <text evidence="13">Was originally thought to be a dihydrodipicolinate reductase (DHDPR), catalyzing the conversion of dihydrodipicolinate to tetrahydrodipicolinate. However, it was shown in E.coli that the substrate of the enzymatic reaction is not dihydrodipicolinate (DHDP) but in fact (2S,4S)-4-hydroxy-2,3,4,5-tetrahydrodipicolinic acid (HTPA), the product released by the DapA-catalyzed reaction.</text>
</comment>
<dbReference type="GO" id="GO:0019877">
    <property type="term" value="P:diaminopimelate biosynthetic process"/>
    <property type="evidence" value="ECO:0007669"/>
    <property type="project" value="UniProtKB-UniRule"/>
</dbReference>
<dbReference type="OrthoDB" id="9790352at2"/>
<dbReference type="UniPathway" id="UPA00034">
    <property type="reaction ID" value="UER00018"/>
</dbReference>
<dbReference type="GO" id="GO:0016726">
    <property type="term" value="F:oxidoreductase activity, acting on CH or CH2 groups, NAD or NADP as acceptor"/>
    <property type="evidence" value="ECO:0007669"/>
    <property type="project" value="UniProtKB-UniRule"/>
</dbReference>
<dbReference type="HAMAP" id="MF_00102">
    <property type="entry name" value="DapB"/>
    <property type="match status" value="1"/>
</dbReference>
<feature type="domain" description="Dihydrodipicolinate reductase C-terminal" evidence="15">
    <location>
        <begin position="127"/>
        <end position="264"/>
    </location>
</feature>
<gene>
    <name evidence="13" type="primary">dapB</name>
    <name evidence="16" type="ORF">FHY56_06520</name>
</gene>
<dbReference type="AlphaFoldDB" id="A0A502BSS9"/>
<reference evidence="16 17" key="1">
    <citation type="journal article" date="2003" name="Int. J. Syst. Evol. Microbiol.">
        <title>Towards a standardized format for the description of a novel species (of an established genus): Ochrobactrum gallinifaecis sp. nov.</title>
        <authorList>
            <person name="Kampfer P."/>
            <person name="Buczolits S."/>
            <person name="Albrecht A."/>
            <person name="Busse H.J."/>
            <person name="Stackebrandt E."/>
        </authorList>
    </citation>
    <scope>NUCLEOTIDE SEQUENCE [LARGE SCALE GENOMIC DNA]</scope>
    <source>
        <strain evidence="16 17">ISO 196</strain>
    </source>
</reference>
<feature type="domain" description="Dihydrodipicolinate reductase N-terminal" evidence="14">
    <location>
        <begin position="1"/>
        <end position="124"/>
    </location>
</feature>
<dbReference type="SUPFAM" id="SSF55347">
    <property type="entry name" value="Glyceraldehyde-3-phosphate dehydrogenase-like, C-terminal domain"/>
    <property type="match status" value="1"/>
</dbReference>
<keyword evidence="17" id="KW-1185">Reference proteome</keyword>
<evidence type="ECO:0000256" key="8">
    <source>
        <dbReference type="ARBA" id="ARBA00023154"/>
    </source>
</evidence>
<dbReference type="GO" id="GO:0005829">
    <property type="term" value="C:cytosol"/>
    <property type="evidence" value="ECO:0007669"/>
    <property type="project" value="TreeGrafter"/>
</dbReference>
<protein>
    <recommendedName>
        <fullName evidence="10 13">4-hydroxy-tetrahydrodipicolinate reductase</fullName>
        <shortName evidence="13">HTPA reductase</shortName>
        <ecNumber evidence="10 13">1.17.1.8</ecNumber>
    </recommendedName>
</protein>
<feature type="binding site" evidence="13">
    <location>
        <begin position="97"/>
        <end position="99"/>
    </location>
    <ligand>
        <name>NAD(+)</name>
        <dbReference type="ChEBI" id="CHEBI:57540"/>
    </ligand>
</feature>
<feature type="binding site" evidence="13">
    <location>
        <begin position="165"/>
        <end position="166"/>
    </location>
    <ligand>
        <name>(S)-2,3,4,5-tetrahydrodipicolinate</name>
        <dbReference type="ChEBI" id="CHEBI:16845"/>
    </ligand>
</feature>
<comment type="pathway">
    <text evidence="9 13">Amino-acid biosynthesis; L-lysine biosynthesis via DAP pathway; (S)-tetrahydrodipicolinate from L-aspartate: step 4/4.</text>
</comment>
<feature type="binding site" evidence="13">
    <location>
        <position position="33"/>
    </location>
    <ligand>
        <name>NAD(+)</name>
        <dbReference type="ChEBI" id="CHEBI:57540"/>
    </ligand>
</feature>
<keyword evidence="8 13" id="KW-0457">Lysine biosynthesis</keyword>
<dbReference type="Proteomes" id="UP000315388">
    <property type="component" value="Unassembled WGS sequence"/>
</dbReference>
<comment type="function">
    <text evidence="13">Catalyzes the conversion of 4-hydroxy-tetrahydrodipicolinate (HTPA) to tetrahydrodipicolinate.</text>
</comment>
<keyword evidence="4 13" id="KW-0521">NADP</keyword>
<comment type="subunit">
    <text evidence="13">Homotetramer.</text>
</comment>
<accession>A0A502BSS9</accession>
<dbReference type="InterPro" id="IPR022664">
    <property type="entry name" value="DapB_N_CS"/>
</dbReference>
<dbReference type="FunFam" id="3.30.360.10:FF:000004">
    <property type="entry name" value="4-hydroxy-tetrahydrodipicolinate reductase"/>
    <property type="match status" value="1"/>
</dbReference>
<dbReference type="EC" id="1.17.1.8" evidence="10 13"/>
<organism evidence="16 17">
    <name type="scientific">Brucella gallinifaecis</name>
    <dbReference type="NCBI Taxonomy" id="215590"/>
    <lineage>
        <taxon>Bacteria</taxon>
        <taxon>Pseudomonadati</taxon>
        <taxon>Pseudomonadota</taxon>
        <taxon>Alphaproteobacteria</taxon>
        <taxon>Hyphomicrobiales</taxon>
        <taxon>Brucellaceae</taxon>
        <taxon>Brucella/Ochrobactrum group</taxon>
        <taxon>Brucella</taxon>
    </lineage>
</organism>
<evidence type="ECO:0000256" key="9">
    <source>
        <dbReference type="ARBA" id="ARBA00037922"/>
    </source>
</evidence>
<dbReference type="PANTHER" id="PTHR20836:SF0">
    <property type="entry name" value="4-HYDROXY-TETRAHYDRODIPICOLINATE REDUCTASE 1, CHLOROPLASTIC-RELATED"/>
    <property type="match status" value="1"/>
</dbReference>
<evidence type="ECO:0000256" key="7">
    <source>
        <dbReference type="ARBA" id="ARBA00023027"/>
    </source>
</evidence>
<comment type="catalytic activity">
    <reaction evidence="12 13">
        <text>(S)-2,3,4,5-tetrahydrodipicolinate + NAD(+) + H2O = (2S,4S)-4-hydroxy-2,3,4,5-tetrahydrodipicolinate + NADH + H(+)</text>
        <dbReference type="Rhea" id="RHEA:35323"/>
        <dbReference type="ChEBI" id="CHEBI:15377"/>
        <dbReference type="ChEBI" id="CHEBI:15378"/>
        <dbReference type="ChEBI" id="CHEBI:16845"/>
        <dbReference type="ChEBI" id="CHEBI:57540"/>
        <dbReference type="ChEBI" id="CHEBI:57945"/>
        <dbReference type="ChEBI" id="CHEBI:67139"/>
        <dbReference type="EC" id="1.17.1.8"/>
    </reaction>
</comment>
<comment type="catalytic activity">
    <reaction evidence="11 13">
        <text>(S)-2,3,4,5-tetrahydrodipicolinate + NADP(+) + H2O = (2S,4S)-4-hydroxy-2,3,4,5-tetrahydrodipicolinate + NADPH + H(+)</text>
        <dbReference type="Rhea" id="RHEA:35331"/>
        <dbReference type="ChEBI" id="CHEBI:15377"/>
        <dbReference type="ChEBI" id="CHEBI:15378"/>
        <dbReference type="ChEBI" id="CHEBI:16845"/>
        <dbReference type="ChEBI" id="CHEBI:57783"/>
        <dbReference type="ChEBI" id="CHEBI:58349"/>
        <dbReference type="ChEBI" id="CHEBI:67139"/>
        <dbReference type="EC" id="1.17.1.8"/>
    </reaction>
</comment>
<evidence type="ECO:0000256" key="1">
    <source>
        <dbReference type="ARBA" id="ARBA00006642"/>
    </source>
</evidence>
<keyword evidence="3 13" id="KW-0028">Amino-acid biosynthesis</keyword>
<keyword evidence="7 13" id="KW-0520">NAD</keyword>
<evidence type="ECO:0000259" key="14">
    <source>
        <dbReference type="Pfam" id="PF01113"/>
    </source>
</evidence>
<dbReference type="PIRSF" id="PIRSF000161">
    <property type="entry name" value="DHPR"/>
    <property type="match status" value="1"/>
</dbReference>
<dbReference type="CDD" id="cd02274">
    <property type="entry name" value="DHDPR_N"/>
    <property type="match status" value="1"/>
</dbReference>
<keyword evidence="6 13" id="KW-0560">Oxidoreductase</keyword>
<keyword evidence="2 13" id="KW-0963">Cytoplasm</keyword>